<evidence type="ECO:0000259" key="1">
    <source>
        <dbReference type="Pfam" id="PF17765"/>
    </source>
</evidence>
<dbReference type="GO" id="GO:0003677">
    <property type="term" value="F:DNA binding"/>
    <property type="evidence" value="ECO:0007669"/>
    <property type="project" value="UniProtKB-KW"/>
</dbReference>
<dbReference type="Gene3D" id="1.10.260.40">
    <property type="entry name" value="lambda repressor-like DNA-binding domains"/>
    <property type="match status" value="1"/>
</dbReference>
<organism evidence="2 3">
    <name type="scientific">Mycobacterium florentinum</name>
    <dbReference type="NCBI Taxonomy" id="292462"/>
    <lineage>
        <taxon>Bacteria</taxon>
        <taxon>Bacillati</taxon>
        <taxon>Actinomycetota</taxon>
        <taxon>Actinomycetes</taxon>
        <taxon>Mycobacteriales</taxon>
        <taxon>Mycobacteriaceae</taxon>
        <taxon>Mycobacterium</taxon>
        <taxon>Mycobacterium simiae complex</taxon>
    </lineage>
</organism>
<reference evidence="2 3" key="1">
    <citation type="submission" date="2016-01" db="EMBL/GenBank/DDBJ databases">
        <title>The new phylogeny of the genus Mycobacterium.</title>
        <authorList>
            <person name="Tarcisio F."/>
            <person name="Conor M."/>
            <person name="Antonella G."/>
            <person name="Elisabetta G."/>
            <person name="Giulia F.S."/>
            <person name="Sara T."/>
            <person name="Anna F."/>
            <person name="Clotilde B."/>
            <person name="Roberto B."/>
            <person name="Veronica D.S."/>
            <person name="Fabio R."/>
            <person name="Monica P."/>
            <person name="Olivier J."/>
            <person name="Enrico T."/>
            <person name="Nicola S."/>
        </authorList>
    </citation>
    <scope>NUCLEOTIDE SEQUENCE [LARGE SCALE GENOMIC DNA]</scope>
    <source>
        <strain evidence="2 3">DSM 44852</strain>
    </source>
</reference>
<accession>A0A1X1U4U9</accession>
<protein>
    <submittedName>
        <fullName evidence="2">DNA-binding protein</fullName>
    </submittedName>
</protein>
<dbReference type="PANTHER" id="PTHR35010:SF2">
    <property type="entry name" value="BLL4672 PROTEIN"/>
    <property type="match status" value="1"/>
</dbReference>
<evidence type="ECO:0000313" key="3">
    <source>
        <dbReference type="Proteomes" id="UP000193010"/>
    </source>
</evidence>
<feature type="domain" description="MmyB-like transcription regulator ligand binding" evidence="1">
    <location>
        <begin position="105"/>
        <end position="264"/>
    </location>
</feature>
<dbReference type="EMBL" id="LQOV01000017">
    <property type="protein sequence ID" value="ORV51679.1"/>
    <property type="molecule type" value="Genomic_DNA"/>
</dbReference>
<dbReference type="InterPro" id="IPR001387">
    <property type="entry name" value="Cro/C1-type_HTH"/>
</dbReference>
<dbReference type="Pfam" id="PF17765">
    <property type="entry name" value="MLTR_LBD"/>
    <property type="match status" value="1"/>
</dbReference>
<keyword evidence="2" id="KW-0238">DNA-binding</keyword>
<proteinExistence type="predicted"/>
<keyword evidence="3" id="KW-1185">Reference proteome</keyword>
<comment type="caution">
    <text evidence="2">The sequence shown here is derived from an EMBL/GenBank/DDBJ whole genome shotgun (WGS) entry which is preliminary data.</text>
</comment>
<name>A0A1X1U4U9_MYCFL</name>
<dbReference type="STRING" id="292462.AWC05_26150"/>
<dbReference type="Gene3D" id="3.30.450.180">
    <property type="match status" value="1"/>
</dbReference>
<dbReference type="AlphaFoldDB" id="A0A1X1U4U9"/>
<dbReference type="PANTHER" id="PTHR35010">
    <property type="entry name" value="BLL4672 PROTEIN-RELATED"/>
    <property type="match status" value="1"/>
</dbReference>
<dbReference type="Proteomes" id="UP000193010">
    <property type="component" value="Unassembled WGS sequence"/>
</dbReference>
<evidence type="ECO:0000313" key="2">
    <source>
        <dbReference type="EMBL" id="ORV51679.1"/>
    </source>
</evidence>
<dbReference type="SUPFAM" id="SSF47413">
    <property type="entry name" value="lambda repressor-like DNA-binding domains"/>
    <property type="match status" value="1"/>
</dbReference>
<dbReference type="InterPro" id="IPR041413">
    <property type="entry name" value="MLTR_LBD"/>
</dbReference>
<sequence>MAEESALAQFLRARRSLVQPADVGLAAGPRRRVAGLRREEVAMLAGISTDYYLRLEQGREEHPSDQVLNSLGRALLLDDDAVAYMRNLMRHQSTDGRIEPLQELHPALGALLDGWPLAVACVIDPGMTVVLANRLAAAFSPHLQAGSNTMRELFLDPHSPDFYRNWKLLTAWSVRLIRALYGQRPDPALIRLVDELIEHSPRFRQLWERHDVKHKPAGGLSINHPRVGTLDLNFQQMVLPATGHVLVAYWADPGSSSEAALGRLEVG</sequence>
<gene>
    <name evidence="2" type="ORF">AWC05_26150</name>
</gene>
<dbReference type="InterPro" id="IPR010982">
    <property type="entry name" value="Lambda_DNA-bd_dom_sf"/>
</dbReference>
<dbReference type="CDD" id="cd00093">
    <property type="entry name" value="HTH_XRE"/>
    <property type="match status" value="1"/>
</dbReference>
<dbReference type="Pfam" id="PF13560">
    <property type="entry name" value="HTH_31"/>
    <property type="match status" value="1"/>
</dbReference>